<accession>A0A2P2NHS1</accession>
<dbReference type="EMBL" id="GGEC01061568">
    <property type="protein sequence ID" value="MBX42052.1"/>
    <property type="molecule type" value="Transcribed_RNA"/>
</dbReference>
<proteinExistence type="predicted"/>
<evidence type="ECO:0000313" key="1">
    <source>
        <dbReference type="EMBL" id="MBX42052.1"/>
    </source>
</evidence>
<protein>
    <submittedName>
        <fullName evidence="1">Uncharacterized protein</fullName>
    </submittedName>
</protein>
<reference evidence="1" key="1">
    <citation type="submission" date="2018-02" db="EMBL/GenBank/DDBJ databases">
        <title>Rhizophora mucronata_Transcriptome.</title>
        <authorList>
            <person name="Meera S.P."/>
            <person name="Sreeshan A."/>
            <person name="Augustine A."/>
        </authorList>
    </citation>
    <scope>NUCLEOTIDE SEQUENCE</scope>
    <source>
        <tissue evidence="1">Leaf</tissue>
    </source>
</reference>
<organism evidence="1">
    <name type="scientific">Rhizophora mucronata</name>
    <name type="common">Asiatic mangrove</name>
    <dbReference type="NCBI Taxonomy" id="61149"/>
    <lineage>
        <taxon>Eukaryota</taxon>
        <taxon>Viridiplantae</taxon>
        <taxon>Streptophyta</taxon>
        <taxon>Embryophyta</taxon>
        <taxon>Tracheophyta</taxon>
        <taxon>Spermatophyta</taxon>
        <taxon>Magnoliopsida</taxon>
        <taxon>eudicotyledons</taxon>
        <taxon>Gunneridae</taxon>
        <taxon>Pentapetalae</taxon>
        <taxon>rosids</taxon>
        <taxon>fabids</taxon>
        <taxon>Malpighiales</taxon>
        <taxon>Rhizophoraceae</taxon>
        <taxon>Rhizophora</taxon>
    </lineage>
</organism>
<sequence length="25" mass="2795">MGLKVFKFPNESNGFVVVPHFLSNS</sequence>
<name>A0A2P2NHS1_RHIMU</name>
<dbReference type="AlphaFoldDB" id="A0A2P2NHS1"/>